<protein>
    <recommendedName>
        <fullName evidence="3">BTB domain-containing protein</fullName>
    </recommendedName>
</protein>
<dbReference type="PANTHER" id="PTHR47843">
    <property type="entry name" value="BTB DOMAIN-CONTAINING PROTEIN-RELATED"/>
    <property type="match status" value="1"/>
</dbReference>
<reference evidence="1 2" key="1">
    <citation type="journal article" date="2018" name="Nat. Ecol. Evol.">
        <title>Pezizomycetes genomes reveal the molecular basis of ectomycorrhizal truffle lifestyle.</title>
        <authorList>
            <person name="Murat C."/>
            <person name="Payen T."/>
            <person name="Noel B."/>
            <person name="Kuo A."/>
            <person name="Morin E."/>
            <person name="Chen J."/>
            <person name="Kohler A."/>
            <person name="Krizsan K."/>
            <person name="Balestrini R."/>
            <person name="Da Silva C."/>
            <person name="Montanini B."/>
            <person name="Hainaut M."/>
            <person name="Levati E."/>
            <person name="Barry K.W."/>
            <person name="Belfiori B."/>
            <person name="Cichocki N."/>
            <person name="Clum A."/>
            <person name="Dockter R.B."/>
            <person name="Fauchery L."/>
            <person name="Guy J."/>
            <person name="Iotti M."/>
            <person name="Le Tacon F."/>
            <person name="Lindquist E.A."/>
            <person name="Lipzen A."/>
            <person name="Malagnac F."/>
            <person name="Mello A."/>
            <person name="Molinier V."/>
            <person name="Miyauchi S."/>
            <person name="Poulain J."/>
            <person name="Riccioni C."/>
            <person name="Rubini A."/>
            <person name="Sitrit Y."/>
            <person name="Splivallo R."/>
            <person name="Traeger S."/>
            <person name="Wang M."/>
            <person name="Zifcakova L."/>
            <person name="Wipf D."/>
            <person name="Zambonelli A."/>
            <person name="Paolocci F."/>
            <person name="Nowrousian M."/>
            <person name="Ottonello S."/>
            <person name="Baldrian P."/>
            <person name="Spatafora J.W."/>
            <person name="Henrissat B."/>
            <person name="Nagy L.G."/>
            <person name="Aury J.M."/>
            <person name="Wincker P."/>
            <person name="Grigoriev I.V."/>
            <person name="Bonfante P."/>
            <person name="Martin F.M."/>
        </authorList>
    </citation>
    <scope>NUCLEOTIDE SEQUENCE [LARGE SCALE GENOMIC DNA]</scope>
    <source>
        <strain evidence="1 2">ATCC MYA-4762</strain>
    </source>
</reference>
<evidence type="ECO:0000313" key="2">
    <source>
        <dbReference type="Proteomes" id="UP000267821"/>
    </source>
</evidence>
<dbReference type="OrthoDB" id="6359816at2759"/>
<dbReference type="InParanoid" id="A0A3N4M477"/>
<dbReference type="AlphaFoldDB" id="A0A3N4M477"/>
<dbReference type="STRING" id="1051890.A0A3N4M477"/>
<dbReference type="Proteomes" id="UP000267821">
    <property type="component" value="Unassembled WGS sequence"/>
</dbReference>
<organism evidence="1 2">
    <name type="scientific">Terfezia boudieri ATCC MYA-4762</name>
    <dbReference type="NCBI Taxonomy" id="1051890"/>
    <lineage>
        <taxon>Eukaryota</taxon>
        <taxon>Fungi</taxon>
        <taxon>Dikarya</taxon>
        <taxon>Ascomycota</taxon>
        <taxon>Pezizomycotina</taxon>
        <taxon>Pezizomycetes</taxon>
        <taxon>Pezizales</taxon>
        <taxon>Pezizaceae</taxon>
        <taxon>Terfezia</taxon>
    </lineage>
</organism>
<dbReference type="Gene3D" id="3.30.710.10">
    <property type="entry name" value="Potassium Channel Kv1.1, Chain A"/>
    <property type="match status" value="1"/>
</dbReference>
<dbReference type="CDD" id="cd18186">
    <property type="entry name" value="BTB_POZ_ZBTB_KLHL-like"/>
    <property type="match status" value="1"/>
</dbReference>
<proteinExistence type="predicted"/>
<sequence>MFNSLQGPQITIVLQTGFKYYVPEDVLCKLPFFALALRAGYRETLTKVVNLPEDDPELVRCLLQYLLTGEYQVPPSVEANTRTQNGDNKEPRIQLKLFHTSVLIIADKYLCDGLSRLAAINVRKVVLSPMAFVHYIVSVYEMTPRGSRFRIGYFAAYGFRDELLIIHPQWTSSSHTRASILRLLSPQSSEDEFAGALDRCPELAIDLLSVMTKGTKSVPLSIMQCPGAAKLFLFKHCKEFGAERPFNSTGEFVGVPWGWWKGQSRELERNRDSLEVLMGDLGLSTGN</sequence>
<evidence type="ECO:0008006" key="3">
    <source>
        <dbReference type="Google" id="ProtNLM"/>
    </source>
</evidence>
<dbReference type="InterPro" id="IPR011333">
    <property type="entry name" value="SKP1/BTB/POZ_sf"/>
</dbReference>
<gene>
    <name evidence="1" type="ORF">L211DRAFT_844863</name>
</gene>
<dbReference type="EMBL" id="ML121528">
    <property type="protein sequence ID" value="RPB28788.1"/>
    <property type="molecule type" value="Genomic_DNA"/>
</dbReference>
<evidence type="ECO:0000313" key="1">
    <source>
        <dbReference type="EMBL" id="RPB28788.1"/>
    </source>
</evidence>
<dbReference type="PANTHER" id="PTHR47843:SF5">
    <property type="entry name" value="BTB_POZ DOMAIN PROTEIN"/>
    <property type="match status" value="1"/>
</dbReference>
<keyword evidence="2" id="KW-1185">Reference proteome</keyword>
<accession>A0A3N4M477</accession>
<name>A0A3N4M477_9PEZI</name>